<dbReference type="InterPro" id="IPR001937">
    <property type="entry name" value="GalP_UDPtransf1"/>
</dbReference>
<evidence type="ECO:0000256" key="13">
    <source>
        <dbReference type="RuleBase" id="RU000506"/>
    </source>
</evidence>
<feature type="binding site" evidence="11">
    <location>
        <position position="21"/>
    </location>
    <ligand>
        <name>Zn(2+)</name>
        <dbReference type="ChEBI" id="CHEBI:29105"/>
    </ligand>
</feature>
<dbReference type="OrthoDB" id="418412at2759"/>
<dbReference type="STRING" id="1257118.L8GNF6"/>
<evidence type="ECO:0000256" key="10">
    <source>
        <dbReference type="PIRSR" id="PIRSR000808-1"/>
    </source>
</evidence>
<dbReference type="InterPro" id="IPR005850">
    <property type="entry name" value="GalP_Utransf_C"/>
</dbReference>
<dbReference type="EC" id="2.7.7.12" evidence="13"/>
<dbReference type="GeneID" id="14914320"/>
<evidence type="ECO:0000259" key="15">
    <source>
        <dbReference type="Pfam" id="PF01087"/>
    </source>
</evidence>
<dbReference type="GO" id="GO:0005737">
    <property type="term" value="C:cytoplasm"/>
    <property type="evidence" value="ECO:0007669"/>
    <property type="project" value="TreeGrafter"/>
</dbReference>
<proteinExistence type="inferred from homology"/>
<dbReference type="UniPathway" id="UPA00214"/>
<dbReference type="Proteomes" id="UP000011083">
    <property type="component" value="Unassembled WGS sequence"/>
</dbReference>
<comment type="catalytic activity">
    <reaction evidence="1 13">
        <text>alpha-D-galactose 1-phosphate + UDP-alpha-D-glucose = alpha-D-glucose 1-phosphate + UDP-alpha-D-galactose</text>
        <dbReference type="Rhea" id="RHEA:13989"/>
        <dbReference type="ChEBI" id="CHEBI:58336"/>
        <dbReference type="ChEBI" id="CHEBI:58601"/>
        <dbReference type="ChEBI" id="CHEBI:58885"/>
        <dbReference type="ChEBI" id="CHEBI:66914"/>
        <dbReference type="EC" id="2.7.7.12"/>
    </reaction>
</comment>
<comment type="cofactor">
    <cofactor evidence="11">
        <name>Zn(2+)</name>
        <dbReference type="ChEBI" id="CHEBI:29105"/>
    </cofactor>
    <text evidence="11">Binds 1 zinc ion per subunit.</text>
</comment>
<feature type="domain" description="Galactose-1-phosphate uridyl transferase N-terminal" evidence="15">
    <location>
        <begin position="1"/>
        <end position="149"/>
    </location>
</feature>
<evidence type="ECO:0000256" key="11">
    <source>
        <dbReference type="PIRSR" id="PIRSR000808-3"/>
    </source>
</evidence>
<dbReference type="EMBL" id="KB008075">
    <property type="protein sequence ID" value="ELR13761.1"/>
    <property type="molecule type" value="Genomic_DNA"/>
</dbReference>
<feature type="binding site" evidence="12">
    <location>
        <position position="303"/>
    </location>
    <ligand>
        <name>Fe cation</name>
        <dbReference type="ChEBI" id="CHEBI:24875"/>
    </ligand>
</feature>
<comment type="pathway">
    <text evidence="2 13">Carbohydrate metabolism; galactose metabolism.</text>
</comment>
<protein>
    <recommendedName>
        <fullName evidence="13">Galactose-1-phosphate uridylyltransferase</fullName>
        <ecNumber evidence="13">2.7.7.12</ecNumber>
    </recommendedName>
</protein>
<feature type="binding site" evidence="12">
    <location>
        <position position="301"/>
    </location>
    <ligand>
        <name>Fe cation</name>
        <dbReference type="ChEBI" id="CHEBI:24875"/>
    </ligand>
</feature>
<feature type="compositionally biased region" description="Acidic residues" evidence="14">
    <location>
        <begin position="280"/>
        <end position="295"/>
    </location>
</feature>
<dbReference type="FunFam" id="3.30.428.10:FF:000002">
    <property type="entry name" value="Galactose-1-phosphate uridylyltransferase"/>
    <property type="match status" value="1"/>
</dbReference>
<evidence type="ECO:0000259" key="16">
    <source>
        <dbReference type="Pfam" id="PF02744"/>
    </source>
</evidence>
<dbReference type="CDD" id="cd00608">
    <property type="entry name" value="GalT"/>
    <property type="match status" value="1"/>
</dbReference>
<feature type="domain" description="Galactose-1-phosphate uridyl transferase C-terminal" evidence="16">
    <location>
        <begin position="156"/>
        <end position="268"/>
    </location>
</feature>
<dbReference type="PROSITE" id="PS00117">
    <property type="entry name" value="GAL_P_UDP_TRANSF_I"/>
    <property type="match status" value="1"/>
</dbReference>
<dbReference type="Gene3D" id="3.30.428.10">
    <property type="entry name" value="HIT-like"/>
    <property type="match status" value="2"/>
</dbReference>
<evidence type="ECO:0000256" key="12">
    <source>
        <dbReference type="PIRSR" id="PIRSR000808-4"/>
    </source>
</evidence>
<dbReference type="OMA" id="CFENRGA"/>
<sequence length="359" mass="40696">PWLGAVEKTETTKLPAYDPACYLCPGNTRATNGTVNDKFEGTYVFDNDFPSVRGGDGDFVQLNEDDLFIAQSNRGACKVICFSPKHNATLPDMTVGEITEVVRVWRREYEALGRLDYINYVQIFENKGSMMGCSNPHPHCQIWATEAVPDELAKELDAFAHWRASKNGACLLCAYVERERARAAERVVCANASFTALVPFWAVWPFEMMIVGHQRHLSSLAQLTPDEERDLADIIKQVTTKYDNLFQCHFPYSMGIHQAPTTTTTSHSSQRPQQQQQRQDDEDDGNENDDGDGDEELFHLHMHFYPPLLRSATVRKFLVGYELCGEPQRDMTPEQAAARLRDLPAVLYRDLPSNVEQQQ</sequence>
<feature type="non-terminal residue" evidence="17">
    <location>
        <position position="359"/>
    </location>
</feature>
<evidence type="ECO:0000256" key="6">
    <source>
        <dbReference type="ARBA" id="ARBA00022723"/>
    </source>
</evidence>
<evidence type="ECO:0000256" key="9">
    <source>
        <dbReference type="ARBA" id="ARBA00023277"/>
    </source>
</evidence>
<evidence type="ECO:0000256" key="4">
    <source>
        <dbReference type="ARBA" id="ARBA00022679"/>
    </source>
</evidence>
<dbReference type="GO" id="GO:0008108">
    <property type="term" value="F:UDP-glucose:hexose-1-phosphate uridylyltransferase activity"/>
    <property type="evidence" value="ECO:0007669"/>
    <property type="project" value="UniProtKB-EC"/>
</dbReference>
<comment type="cofactor">
    <cofactor evidence="12">
        <name>Fe cation</name>
        <dbReference type="ChEBI" id="CHEBI:24875"/>
    </cofactor>
    <text evidence="12">Binds 1 Fe cation per subunit.</text>
</comment>
<keyword evidence="8 13" id="KW-0299">Galactose metabolism</keyword>
<comment type="similarity">
    <text evidence="3 13">Belongs to the galactose-1-phosphate uridylyltransferase type 1 family.</text>
</comment>
<dbReference type="PIRSF" id="PIRSF000808">
    <property type="entry name" value="GalT"/>
    <property type="match status" value="1"/>
</dbReference>
<evidence type="ECO:0000256" key="14">
    <source>
        <dbReference type="SAM" id="MobiDB-lite"/>
    </source>
</evidence>
<reference evidence="17 18" key="1">
    <citation type="journal article" date="2013" name="Genome Biol.">
        <title>Genome of Acanthamoeba castellanii highlights extensive lateral gene transfer and early evolution of tyrosine kinase signaling.</title>
        <authorList>
            <person name="Clarke M."/>
            <person name="Lohan A.J."/>
            <person name="Liu B."/>
            <person name="Lagkouvardos I."/>
            <person name="Roy S."/>
            <person name="Zafar N."/>
            <person name="Bertelli C."/>
            <person name="Schilde C."/>
            <person name="Kianianmomeni A."/>
            <person name="Burglin T.R."/>
            <person name="Frech C."/>
            <person name="Turcotte B."/>
            <person name="Kopec K.O."/>
            <person name="Synnott J.M."/>
            <person name="Choo C."/>
            <person name="Paponov I."/>
            <person name="Finkler A."/>
            <person name="Soon Heng Tan C."/>
            <person name="Hutchins A.P."/>
            <person name="Weinmeier T."/>
            <person name="Rattei T."/>
            <person name="Chu J.S."/>
            <person name="Gimenez G."/>
            <person name="Irimia M."/>
            <person name="Rigden D.J."/>
            <person name="Fitzpatrick D.A."/>
            <person name="Lorenzo-Morales J."/>
            <person name="Bateman A."/>
            <person name="Chiu C.H."/>
            <person name="Tang P."/>
            <person name="Hegemann P."/>
            <person name="Fromm H."/>
            <person name="Raoult D."/>
            <person name="Greub G."/>
            <person name="Miranda-Saavedra D."/>
            <person name="Chen N."/>
            <person name="Nash P."/>
            <person name="Ginger M.L."/>
            <person name="Horn M."/>
            <person name="Schaap P."/>
            <person name="Caler L."/>
            <person name="Loftus B."/>
        </authorList>
    </citation>
    <scope>NUCLEOTIDE SEQUENCE [LARGE SCALE GENOMIC DNA]</scope>
    <source>
        <strain evidence="17 18">Neff</strain>
    </source>
</reference>
<keyword evidence="5 13" id="KW-0548">Nucleotidyltransferase</keyword>
<gene>
    <name evidence="17" type="ORF">ACA1_317070</name>
</gene>
<dbReference type="InterPro" id="IPR019779">
    <property type="entry name" value="GalP_UDPtransf1_His-AS"/>
</dbReference>
<evidence type="ECO:0000256" key="8">
    <source>
        <dbReference type="ARBA" id="ARBA00023144"/>
    </source>
</evidence>
<feature type="domain" description="Galactose-1-phosphate uridyl transferase C-terminal" evidence="16">
    <location>
        <begin position="296"/>
        <end position="348"/>
    </location>
</feature>
<evidence type="ECO:0000256" key="7">
    <source>
        <dbReference type="ARBA" id="ARBA00022833"/>
    </source>
</evidence>
<keyword evidence="12" id="KW-0408">Iron</keyword>
<feature type="binding site" evidence="11">
    <location>
        <position position="24"/>
    </location>
    <ligand>
        <name>Zn(2+)</name>
        <dbReference type="ChEBI" id="CHEBI:29105"/>
    </ligand>
</feature>
<dbReference type="InterPro" id="IPR036265">
    <property type="entry name" value="HIT-like_sf"/>
</dbReference>
<dbReference type="PANTHER" id="PTHR11943">
    <property type="entry name" value="GALACTOSE-1-PHOSPHATE URIDYLYLTRANSFERASE"/>
    <property type="match status" value="1"/>
</dbReference>
<evidence type="ECO:0000313" key="17">
    <source>
        <dbReference type="EMBL" id="ELR13761.1"/>
    </source>
</evidence>
<dbReference type="RefSeq" id="XP_004335774.1">
    <property type="nucleotide sequence ID" value="XM_004335726.1"/>
</dbReference>
<feature type="compositionally biased region" description="Polar residues" evidence="14">
    <location>
        <begin position="259"/>
        <end position="272"/>
    </location>
</feature>
<evidence type="ECO:0000256" key="3">
    <source>
        <dbReference type="ARBA" id="ARBA00010951"/>
    </source>
</evidence>
<name>L8GNF6_ACACF</name>
<keyword evidence="6 11" id="KW-0479">Metal-binding</keyword>
<evidence type="ECO:0000256" key="2">
    <source>
        <dbReference type="ARBA" id="ARBA00004947"/>
    </source>
</evidence>
<accession>L8GNF6</accession>
<feature type="binding site" evidence="12">
    <location>
        <position position="155"/>
    </location>
    <ligand>
        <name>Fe cation</name>
        <dbReference type="ChEBI" id="CHEBI:24875"/>
    </ligand>
</feature>
<dbReference type="VEuPathDB" id="AmoebaDB:ACA1_317070"/>
<feature type="binding site" evidence="11">
    <location>
        <position position="137"/>
    </location>
    <ligand>
        <name>Zn(2+)</name>
        <dbReference type="ChEBI" id="CHEBI:29105"/>
    </ligand>
</feature>
<keyword evidence="18" id="KW-1185">Reference proteome</keyword>
<feature type="binding site" evidence="11">
    <location>
        <position position="86"/>
    </location>
    <ligand>
        <name>Zn(2+)</name>
        <dbReference type="ChEBI" id="CHEBI:29105"/>
    </ligand>
</feature>
<dbReference type="GO" id="GO:0033499">
    <property type="term" value="P:galactose catabolic process via UDP-galactose, Leloir pathway"/>
    <property type="evidence" value="ECO:0007669"/>
    <property type="project" value="TreeGrafter"/>
</dbReference>
<keyword evidence="7 11" id="KW-0862">Zinc</keyword>
<dbReference type="SUPFAM" id="SSF54197">
    <property type="entry name" value="HIT-like"/>
    <property type="match status" value="3"/>
</dbReference>
<feature type="binding site" evidence="12">
    <location>
        <position position="257"/>
    </location>
    <ligand>
        <name>Fe cation</name>
        <dbReference type="ChEBI" id="CHEBI:24875"/>
    </ligand>
</feature>
<organism evidence="17 18">
    <name type="scientific">Acanthamoeba castellanii (strain ATCC 30010 / Neff)</name>
    <dbReference type="NCBI Taxonomy" id="1257118"/>
    <lineage>
        <taxon>Eukaryota</taxon>
        <taxon>Amoebozoa</taxon>
        <taxon>Discosea</taxon>
        <taxon>Longamoebia</taxon>
        <taxon>Centramoebida</taxon>
        <taxon>Acanthamoebidae</taxon>
        <taxon>Acanthamoeba</taxon>
    </lineage>
</organism>
<dbReference type="Pfam" id="PF01087">
    <property type="entry name" value="GalP_UDP_transf"/>
    <property type="match status" value="1"/>
</dbReference>
<dbReference type="PANTHER" id="PTHR11943:SF1">
    <property type="entry name" value="GALACTOSE-1-PHOSPHATE URIDYLYLTRANSFERASE"/>
    <property type="match status" value="1"/>
</dbReference>
<evidence type="ECO:0000256" key="5">
    <source>
        <dbReference type="ARBA" id="ARBA00022695"/>
    </source>
</evidence>
<dbReference type="AlphaFoldDB" id="L8GNF6"/>
<evidence type="ECO:0000256" key="1">
    <source>
        <dbReference type="ARBA" id="ARBA00001107"/>
    </source>
</evidence>
<evidence type="ECO:0000313" key="18">
    <source>
        <dbReference type="Proteomes" id="UP000011083"/>
    </source>
</evidence>
<dbReference type="NCBIfam" id="TIGR00209">
    <property type="entry name" value="galT_1"/>
    <property type="match status" value="1"/>
</dbReference>
<feature type="active site" description="Tele-UMP-histidine intermediate" evidence="10">
    <location>
        <position position="139"/>
    </location>
</feature>
<keyword evidence="4 13" id="KW-0808">Transferase</keyword>
<dbReference type="GO" id="GO:0008270">
    <property type="term" value="F:zinc ion binding"/>
    <property type="evidence" value="ECO:0007669"/>
    <property type="project" value="InterPro"/>
</dbReference>
<feature type="region of interest" description="Disordered" evidence="14">
    <location>
        <begin position="259"/>
        <end position="295"/>
    </location>
</feature>
<dbReference type="Pfam" id="PF02744">
    <property type="entry name" value="GalP_UDP_tr_C"/>
    <property type="match status" value="2"/>
</dbReference>
<dbReference type="KEGG" id="acan:ACA1_317070"/>
<keyword evidence="9 13" id="KW-0119">Carbohydrate metabolism</keyword>
<dbReference type="InterPro" id="IPR005849">
    <property type="entry name" value="GalP_Utransf_N"/>
</dbReference>